<evidence type="ECO:0000313" key="3">
    <source>
        <dbReference type="EMBL" id="MBD1400009.1"/>
    </source>
</evidence>
<feature type="transmembrane region" description="Helical" evidence="2">
    <location>
        <begin position="55"/>
        <end position="76"/>
    </location>
</feature>
<evidence type="ECO:0000313" key="4">
    <source>
        <dbReference type="Proteomes" id="UP000632828"/>
    </source>
</evidence>
<organism evidence="3 4">
    <name type="scientific">Pelovirga terrestris</name>
    <dbReference type="NCBI Taxonomy" id="2771352"/>
    <lineage>
        <taxon>Bacteria</taxon>
        <taxon>Pseudomonadati</taxon>
        <taxon>Thermodesulfobacteriota</taxon>
        <taxon>Desulfuromonadia</taxon>
        <taxon>Geobacterales</taxon>
        <taxon>Geobacteraceae</taxon>
        <taxon>Pelovirga</taxon>
    </lineage>
</organism>
<keyword evidence="2" id="KW-1133">Transmembrane helix</keyword>
<protein>
    <submittedName>
        <fullName evidence="3">Uncharacterized protein</fullName>
    </submittedName>
</protein>
<keyword evidence="4" id="KW-1185">Reference proteome</keyword>
<feature type="region of interest" description="Disordered" evidence="1">
    <location>
        <begin position="1"/>
        <end position="37"/>
    </location>
</feature>
<keyword evidence="2" id="KW-0812">Transmembrane</keyword>
<accession>A0A8J6QKN8</accession>
<gene>
    <name evidence="3" type="ORF">ICT70_04920</name>
</gene>
<dbReference type="Proteomes" id="UP000632828">
    <property type="component" value="Unassembled WGS sequence"/>
</dbReference>
<dbReference type="EMBL" id="JACWUN010000004">
    <property type="protein sequence ID" value="MBD1400009.1"/>
    <property type="molecule type" value="Genomic_DNA"/>
</dbReference>
<evidence type="ECO:0000256" key="1">
    <source>
        <dbReference type="SAM" id="MobiDB-lite"/>
    </source>
</evidence>
<sequence length="113" mass="12498">MVWVATERSQHNRPHPNHQRDEILSGAGGASSGFTNKEAWREKKRGVKIFFRDQIVPLVLAVLTGILYTISLRYFVFPAKGILTGTEGIAAATAYLGCPPRVIFLWSSVPTSQ</sequence>
<name>A0A8J6QKN8_9BACT</name>
<evidence type="ECO:0000256" key="2">
    <source>
        <dbReference type="SAM" id="Phobius"/>
    </source>
</evidence>
<comment type="caution">
    <text evidence="3">The sequence shown here is derived from an EMBL/GenBank/DDBJ whole genome shotgun (WGS) entry which is preliminary data.</text>
</comment>
<reference evidence="3" key="1">
    <citation type="submission" date="2020-09" db="EMBL/GenBank/DDBJ databases">
        <title>Pelobacter alkaliphilus sp. nov., a novel anaerobic arsenate-reducing bacterium from terrestrial mud volcano.</title>
        <authorList>
            <person name="Khomyakova M.A."/>
            <person name="Merkel A.Y."/>
            <person name="Slobodkin A.I."/>
        </authorList>
    </citation>
    <scope>NUCLEOTIDE SEQUENCE</scope>
    <source>
        <strain evidence="3">M08fum</strain>
    </source>
</reference>
<dbReference type="AlphaFoldDB" id="A0A8J6QKN8"/>
<dbReference type="RefSeq" id="WP_191154281.1">
    <property type="nucleotide sequence ID" value="NZ_JACWUN010000004.1"/>
</dbReference>
<keyword evidence="2" id="KW-0472">Membrane</keyword>
<proteinExistence type="predicted"/>